<dbReference type="AlphaFoldDB" id="C7DIB3"/>
<dbReference type="GO" id="GO:0106059">
    <property type="term" value="F:tRNA (cytidine(56)-2'-O)-methyltransferase activity"/>
    <property type="evidence" value="ECO:0007669"/>
    <property type="project" value="UniProtKB-EC"/>
</dbReference>
<dbReference type="Gene3D" id="3.40.1280.10">
    <property type="match status" value="1"/>
</dbReference>
<evidence type="ECO:0000256" key="10">
    <source>
        <dbReference type="ARBA" id="ARBA00022691"/>
    </source>
</evidence>
<reference evidence="14 15" key="2">
    <citation type="journal article" date="2010" name="Proc. Natl. Acad. Sci. U.S.A.">
        <title>Enigmatic, ultrasmall, uncultivated Archaea.</title>
        <authorList>
            <person name="Baker B.J."/>
            <person name="Comolli L.R."/>
            <person name="Dick G.J."/>
            <person name="Hauser L.J."/>
            <person name="Hyatt D."/>
            <person name="Dill B.D."/>
            <person name="Land M.L."/>
            <person name="Verberkmoes N.C."/>
            <person name="Hettich R.L."/>
            <person name="Banfield J.F."/>
        </authorList>
    </citation>
    <scope>NUCLEOTIDE SEQUENCE [LARGE SCALE GENOMIC DNA]</scope>
    <source>
        <strain evidence="14">ARMAN-2</strain>
    </source>
</reference>
<comment type="catalytic activity">
    <reaction evidence="13">
        <text>cytidine(56) in tRNA + S-adenosyl-L-methionine = 2'-O-methylcytidine(56) in tRNA + S-adenosyl-L-homocysteine + H(+)</text>
        <dbReference type="Rhea" id="RHEA:42968"/>
        <dbReference type="Rhea" id="RHEA-COMP:10308"/>
        <dbReference type="Rhea" id="RHEA-COMP:10309"/>
        <dbReference type="ChEBI" id="CHEBI:15378"/>
        <dbReference type="ChEBI" id="CHEBI:57856"/>
        <dbReference type="ChEBI" id="CHEBI:59789"/>
        <dbReference type="ChEBI" id="CHEBI:74495"/>
        <dbReference type="ChEBI" id="CHEBI:82748"/>
        <dbReference type="EC" id="2.1.1.206"/>
    </reaction>
</comment>
<dbReference type="InterPro" id="IPR002845">
    <property type="entry name" value="tRNA_mtfrase_aTrm56"/>
</dbReference>
<evidence type="ECO:0000256" key="3">
    <source>
        <dbReference type="ARBA" id="ARBA00010324"/>
    </source>
</evidence>
<comment type="similarity">
    <text evidence="3">Belongs to the aTrm56 family.</text>
</comment>
<dbReference type="Pfam" id="PF01994">
    <property type="entry name" value="Trm56"/>
    <property type="match status" value="1"/>
</dbReference>
<evidence type="ECO:0000256" key="9">
    <source>
        <dbReference type="ARBA" id="ARBA00022679"/>
    </source>
</evidence>
<evidence type="ECO:0000313" key="14">
    <source>
        <dbReference type="EMBL" id="EET89687.1"/>
    </source>
</evidence>
<evidence type="ECO:0000256" key="2">
    <source>
        <dbReference type="ARBA" id="ARBA00004496"/>
    </source>
</evidence>
<dbReference type="PANTHER" id="PTHR42197:SF1">
    <property type="entry name" value="TRNA (CYTIDINE(56)-2'-O)-METHYLTRANSFERASE"/>
    <property type="match status" value="1"/>
</dbReference>
<evidence type="ECO:0000256" key="5">
    <source>
        <dbReference type="ARBA" id="ARBA00012624"/>
    </source>
</evidence>
<keyword evidence="9" id="KW-0808">Transferase</keyword>
<keyword evidence="7" id="KW-0963">Cytoplasm</keyword>
<keyword evidence="10" id="KW-0949">S-adenosyl-L-methionine</keyword>
<evidence type="ECO:0000256" key="12">
    <source>
        <dbReference type="ARBA" id="ARBA00029826"/>
    </source>
</evidence>
<evidence type="ECO:0000256" key="11">
    <source>
        <dbReference type="ARBA" id="ARBA00022694"/>
    </source>
</evidence>
<keyword evidence="15" id="KW-1185">Reference proteome</keyword>
<sequence length="169" mass="19514">MITAMAIGKFNEQEINAIITSSRAFGASNLILTQEKDKGIIDFCRKLNSKWGGNFHIEFTKDWMSEIKSRKMYKVVYLTQFGIQISKRINVIRTYRNLILIVTKNDPNKEIMEVSDFNVSITGQPHTCSAAISIFLHDFYQGRELALHFENAKYKVVPQERGFRIDKTV</sequence>
<accession>C7DIB3</accession>
<dbReference type="GO" id="GO:0002128">
    <property type="term" value="P:tRNA nucleoside ribose methylation"/>
    <property type="evidence" value="ECO:0007669"/>
    <property type="project" value="InterPro"/>
</dbReference>
<dbReference type="Proteomes" id="UP000332487">
    <property type="component" value="Unassembled WGS sequence"/>
</dbReference>
<organism evidence="14 15">
    <name type="scientific">Candidatus Micrarchaeum acidiphilum ARMAN-2</name>
    <dbReference type="NCBI Taxonomy" id="425595"/>
    <lineage>
        <taxon>Archaea</taxon>
        <taxon>Candidatus Micrarchaeota</taxon>
        <taxon>Candidatus Micrarchaeia</taxon>
        <taxon>Candidatus Micrarchaeales</taxon>
        <taxon>Candidatus Micrarchaeaceae</taxon>
        <taxon>Candidatus Micrarchaeum</taxon>
    </lineage>
</organism>
<dbReference type="InterPro" id="IPR029026">
    <property type="entry name" value="tRNA_m1G_MTases_N"/>
</dbReference>
<dbReference type="PANTHER" id="PTHR42197">
    <property type="entry name" value="TRNA (CYTIDINE(56)-2'-O)-METHYLTRANSFERASE"/>
    <property type="match status" value="1"/>
</dbReference>
<dbReference type="SUPFAM" id="SSF75217">
    <property type="entry name" value="alpha/beta knot"/>
    <property type="match status" value="1"/>
</dbReference>
<evidence type="ECO:0000256" key="6">
    <source>
        <dbReference type="ARBA" id="ARBA00013709"/>
    </source>
</evidence>
<dbReference type="GO" id="GO:0005737">
    <property type="term" value="C:cytoplasm"/>
    <property type="evidence" value="ECO:0007669"/>
    <property type="project" value="UniProtKB-SubCell"/>
</dbReference>
<evidence type="ECO:0000256" key="4">
    <source>
        <dbReference type="ARBA" id="ARBA00011738"/>
    </source>
</evidence>
<gene>
    <name evidence="14" type="ORF">UNLARM2_0805</name>
</gene>
<proteinExistence type="inferred from homology"/>
<keyword evidence="11" id="KW-0819">tRNA processing</keyword>
<evidence type="ECO:0000256" key="1">
    <source>
        <dbReference type="ARBA" id="ARBA00003959"/>
    </source>
</evidence>
<keyword evidence="8" id="KW-0489">Methyltransferase</keyword>
<evidence type="ECO:0000256" key="8">
    <source>
        <dbReference type="ARBA" id="ARBA00022603"/>
    </source>
</evidence>
<name>C7DIB3_MICA2</name>
<comment type="subcellular location">
    <subcellularLocation>
        <location evidence="2">Cytoplasm</location>
    </subcellularLocation>
</comment>
<protein>
    <recommendedName>
        <fullName evidence="6">tRNA (cytidine(56)-2'-O)-methyltransferase</fullName>
        <ecNumber evidence="5">2.1.1.206</ecNumber>
    </recommendedName>
    <alternativeName>
        <fullName evidence="12">tRNA ribose 2'-O-methyltransferase aTrm56</fullName>
    </alternativeName>
</protein>
<dbReference type="EC" id="2.1.1.206" evidence="5"/>
<comment type="subunit">
    <text evidence="4">Homodimer.</text>
</comment>
<evidence type="ECO:0000313" key="15">
    <source>
        <dbReference type="Proteomes" id="UP000332487"/>
    </source>
</evidence>
<evidence type="ECO:0000256" key="13">
    <source>
        <dbReference type="ARBA" id="ARBA00047792"/>
    </source>
</evidence>
<dbReference type="EMBL" id="GG697241">
    <property type="protein sequence ID" value="EET89687.1"/>
    <property type="molecule type" value="Genomic_DNA"/>
</dbReference>
<evidence type="ECO:0000256" key="7">
    <source>
        <dbReference type="ARBA" id="ARBA00022490"/>
    </source>
</evidence>
<comment type="function">
    <text evidence="1">Specifically catalyzes the AdoMet-dependent 2'-O-ribose methylation of cytidine at position 56 in tRNAs.</text>
</comment>
<reference evidence="14 15" key="1">
    <citation type="journal article" date="2009" name="Genome Biol.">
        <title>Community-wide analysis of microbial genome sequence signatures.</title>
        <authorList>
            <person name="Dick G.J."/>
            <person name="Andersson A.F."/>
            <person name="Baker B.J."/>
            <person name="Simmons S.L."/>
            <person name="Thomas B.C."/>
            <person name="Yelton A.P."/>
            <person name="Banfield J.F."/>
        </authorList>
    </citation>
    <scope>NUCLEOTIDE SEQUENCE [LARGE SCALE GENOMIC DNA]</scope>
    <source>
        <strain evidence="14">ARMAN-2</strain>
    </source>
</reference>
<dbReference type="InterPro" id="IPR029028">
    <property type="entry name" value="Alpha/beta_knot_MTases"/>
</dbReference>